<dbReference type="EMBL" id="KE546996">
    <property type="protein sequence ID" value="EPY49224.1"/>
    <property type="molecule type" value="Genomic_DNA"/>
</dbReference>
<reference evidence="1 2" key="1">
    <citation type="journal article" date="2011" name="Science">
        <title>Comparative functional genomics of the fission yeasts.</title>
        <authorList>
            <person name="Rhind N."/>
            <person name="Chen Z."/>
            <person name="Yassour M."/>
            <person name="Thompson D.A."/>
            <person name="Haas B.J."/>
            <person name="Habib N."/>
            <person name="Wapinski I."/>
            <person name="Roy S."/>
            <person name="Lin M.F."/>
            <person name="Heiman D.I."/>
            <person name="Young S.K."/>
            <person name="Furuya K."/>
            <person name="Guo Y."/>
            <person name="Pidoux A."/>
            <person name="Chen H.M."/>
            <person name="Robbertse B."/>
            <person name="Goldberg J.M."/>
            <person name="Aoki K."/>
            <person name="Bayne E.H."/>
            <person name="Berlin A.M."/>
            <person name="Desjardins C.A."/>
            <person name="Dobbs E."/>
            <person name="Dukaj L."/>
            <person name="Fan L."/>
            <person name="FitzGerald M.G."/>
            <person name="French C."/>
            <person name="Gujja S."/>
            <person name="Hansen K."/>
            <person name="Keifenheim D."/>
            <person name="Levin J.Z."/>
            <person name="Mosher R.A."/>
            <person name="Mueller C.A."/>
            <person name="Pfiffner J."/>
            <person name="Priest M."/>
            <person name="Russ C."/>
            <person name="Smialowska A."/>
            <person name="Swoboda P."/>
            <person name="Sykes S.M."/>
            <person name="Vaughn M."/>
            <person name="Vengrova S."/>
            <person name="Yoder R."/>
            <person name="Zeng Q."/>
            <person name="Allshire R."/>
            <person name="Baulcombe D."/>
            <person name="Birren B.W."/>
            <person name="Brown W."/>
            <person name="Ekwall K."/>
            <person name="Kellis M."/>
            <person name="Leatherwood J."/>
            <person name="Levin H."/>
            <person name="Margalit H."/>
            <person name="Martienssen R."/>
            <person name="Nieduszynski C.A."/>
            <person name="Spatafora J.W."/>
            <person name="Friedman N."/>
            <person name="Dalgaard J.Z."/>
            <person name="Baumann P."/>
            <person name="Niki H."/>
            <person name="Regev A."/>
            <person name="Nusbaum C."/>
        </authorList>
    </citation>
    <scope>NUCLEOTIDE SEQUENCE [LARGE SCALE GENOMIC DNA]</scope>
    <source>
        <strain evidence="2">OY26 / ATCC MYA-4695 / CBS 11777 / NBRC 106824 / NRRL Y48691</strain>
    </source>
</reference>
<evidence type="ECO:0000313" key="2">
    <source>
        <dbReference type="Proteomes" id="UP000015464"/>
    </source>
</evidence>
<dbReference type="HOGENOM" id="CLU_1759866_0_0_1"/>
<protein>
    <submittedName>
        <fullName evidence="1">WD repeat-containing protein</fullName>
    </submittedName>
</protein>
<gene>
    <name evidence="1" type="ORF">SPOG_04422</name>
</gene>
<dbReference type="GO" id="GO:1990810">
    <property type="term" value="P:microtubule anchoring at mitotic spindle pole body"/>
    <property type="evidence" value="ECO:0007669"/>
    <property type="project" value="TreeGrafter"/>
</dbReference>
<keyword evidence="2" id="KW-1185">Reference proteome</keyword>
<dbReference type="GO" id="GO:0005815">
    <property type="term" value="C:microtubule organizing center"/>
    <property type="evidence" value="ECO:0007669"/>
    <property type="project" value="TreeGrafter"/>
</dbReference>
<dbReference type="Proteomes" id="UP000015464">
    <property type="component" value="Unassembled WGS sequence"/>
</dbReference>
<dbReference type="GeneID" id="25038735"/>
<proteinExistence type="predicted"/>
<evidence type="ECO:0000313" key="1">
    <source>
        <dbReference type="EMBL" id="EPY49224.1"/>
    </source>
</evidence>
<organism evidence="1 2">
    <name type="scientific">Schizosaccharomyces cryophilus (strain OY26 / ATCC MYA-4695 / CBS 11777 / NBRC 106824 / NRRL Y48691)</name>
    <name type="common">Fission yeast</name>
    <dbReference type="NCBI Taxonomy" id="653667"/>
    <lineage>
        <taxon>Eukaryota</taxon>
        <taxon>Fungi</taxon>
        <taxon>Dikarya</taxon>
        <taxon>Ascomycota</taxon>
        <taxon>Taphrinomycotina</taxon>
        <taxon>Schizosaccharomycetes</taxon>
        <taxon>Schizosaccharomycetales</taxon>
        <taxon>Schizosaccharomycetaceae</taxon>
        <taxon>Schizosaccharomyces</taxon>
    </lineage>
</organism>
<dbReference type="PANTHER" id="PTHR16220">
    <property type="entry name" value="WD REPEAT PROTEIN 8-RELATED"/>
    <property type="match status" value="1"/>
</dbReference>
<dbReference type="eggNOG" id="KOG4497">
    <property type="taxonomic scope" value="Eukaryota"/>
</dbReference>
<dbReference type="RefSeq" id="XP_013025953.1">
    <property type="nucleotide sequence ID" value="XM_013170499.1"/>
</dbReference>
<dbReference type="SUPFAM" id="SSF50978">
    <property type="entry name" value="WD40 repeat-like"/>
    <property type="match status" value="1"/>
</dbReference>
<dbReference type="AlphaFoldDB" id="S9VSS4"/>
<dbReference type="PANTHER" id="PTHR16220:SF0">
    <property type="entry name" value="WD REPEAT-CONTAINING PROTEIN WRAP73"/>
    <property type="match status" value="1"/>
</dbReference>
<dbReference type="InterPro" id="IPR015943">
    <property type="entry name" value="WD40/YVTN_repeat-like_dom_sf"/>
</dbReference>
<sequence>MDLTALYASSSPTYAVVSPCNCWIASLSRSGHVLIRSTETLDLQHVFLLNPEFVQKAVYLLWKTKPDTPTSTQICVASLEKAFILDFHQESFYATIDCNQDSVKNIECSPLGQLLFFSELHNKVTIWTLELKKGFVLSHPKADIDQGI</sequence>
<dbReference type="GO" id="GO:1990811">
    <property type="term" value="C:MWP complex"/>
    <property type="evidence" value="ECO:0007669"/>
    <property type="project" value="TreeGrafter"/>
</dbReference>
<name>S9VSS4_SCHCR</name>
<dbReference type="Gene3D" id="2.130.10.10">
    <property type="entry name" value="YVTN repeat-like/Quinoprotein amine dehydrogenase"/>
    <property type="match status" value="1"/>
</dbReference>
<dbReference type="InterPro" id="IPR052778">
    <property type="entry name" value="Centrosome-WD_assoc"/>
</dbReference>
<accession>S9VSS4</accession>
<dbReference type="InterPro" id="IPR036322">
    <property type="entry name" value="WD40_repeat_dom_sf"/>
</dbReference>
<dbReference type="STRING" id="653667.S9VSS4"/>